<gene>
    <name evidence="2" type="ORF">DXX93_18435</name>
</gene>
<comment type="caution">
    <text evidence="2">The sequence shown here is derived from an EMBL/GenBank/DDBJ whole genome shotgun (WGS) entry which is preliminary data.</text>
</comment>
<evidence type="ECO:0000313" key="2">
    <source>
        <dbReference type="EMBL" id="REL29017.1"/>
    </source>
</evidence>
<reference evidence="2 3" key="1">
    <citation type="submission" date="2018-08" db="EMBL/GenBank/DDBJ databases">
        <title>Thalassotalea euphylliae genome.</title>
        <authorList>
            <person name="Summers S."/>
            <person name="Rice S.A."/>
            <person name="Freckelton M.L."/>
            <person name="Nedved B.T."/>
            <person name="Hadfield M.G."/>
        </authorList>
    </citation>
    <scope>NUCLEOTIDE SEQUENCE [LARGE SCALE GENOMIC DNA]</scope>
    <source>
        <strain evidence="2 3">H1</strain>
    </source>
</reference>
<dbReference type="EMBL" id="QUOU01000001">
    <property type="protein sequence ID" value="REL29017.1"/>
    <property type="molecule type" value="Genomic_DNA"/>
</dbReference>
<dbReference type="Gene3D" id="1.10.3210.10">
    <property type="entry name" value="Hypothetical protein af1432"/>
    <property type="match status" value="1"/>
</dbReference>
<dbReference type="PROSITE" id="PS51833">
    <property type="entry name" value="HDOD"/>
    <property type="match status" value="1"/>
</dbReference>
<evidence type="ECO:0000313" key="3">
    <source>
        <dbReference type="Proteomes" id="UP000256478"/>
    </source>
</evidence>
<dbReference type="PANTHER" id="PTHR33525">
    <property type="match status" value="1"/>
</dbReference>
<dbReference type="Proteomes" id="UP000256478">
    <property type="component" value="Unassembled WGS sequence"/>
</dbReference>
<proteinExistence type="predicted"/>
<dbReference type="OrthoDB" id="9770715at2"/>
<name>A0A3E0TXB7_9GAMM</name>
<accession>A0A3E0TXB7</accession>
<dbReference type="SUPFAM" id="SSF109604">
    <property type="entry name" value="HD-domain/PDEase-like"/>
    <property type="match status" value="1"/>
</dbReference>
<organism evidence="2 3">
    <name type="scientific">Thalassotalea euphylliae</name>
    <dbReference type="NCBI Taxonomy" id="1655234"/>
    <lineage>
        <taxon>Bacteria</taxon>
        <taxon>Pseudomonadati</taxon>
        <taxon>Pseudomonadota</taxon>
        <taxon>Gammaproteobacteria</taxon>
        <taxon>Alteromonadales</taxon>
        <taxon>Colwelliaceae</taxon>
        <taxon>Thalassotalea</taxon>
    </lineage>
</organism>
<dbReference type="InterPro" id="IPR013976">
    <property type="entry name" value="HDOD"/>
</dbReference>
<feature type="domain" description="HDOD" evidence="1">
    <location>
        <begin position="13"/>
        <end position="206"/>
    </location>
</feature>
<evidence type="ECO:0000259" key="1">
    <source>
        <dbReference type="PROSITE" id="PS51833"/>
    </source>
</evidence>
<dbReference type="PANTHER" id="PTHR33525:SF3">
    <property type="entry name" value="RIBONUCLEASE Y"/>
    <property type="match status" value="1"/>
</dbReference>
<sequence>MQAIDYANQANGSFALPDACFKVKTLMEDEHSTATDFGNIISVDPSMTSRLLKIANSAVYSFSGEISTISRAITVIGTQSIYNMMLVDVASSAFKHFANQAIDLKRFWRTSVYCGLAAKNLAISAGIRDIERLFVAGLLQNFGELIVAKVSPEIAQHCEQYSQDDLPWQRQYQALDFTYTDVSAELLKLWQIPEKIILPIRHFNQALDIQINKDVKVMYLASRLALVDSHPELFTYDDIVDQGLCQSLGITFEELIAAAEFAHDEADNVLSIMGAKFFDKPSG</sequence>
<protein>
    <submittedName>
        <fullName evidence="2">HDOD domain-containing protein</fullName>
    </submittedName>
</protein>
<dbReference type="Pfam" id="PF08668">
    <property type="entry name" value="HDOD"/>
    <property type="match status" value="1"/>
</dbReference>
<dbReference type="AlphaFoldDB" id="A0A3E0TXB7"/>
<dbReference type="InterPro" id="IPR052340">
    <property type="entry name" value="RNase_Y/CdgJ"/>
</dbReference>